<dbReference type="Proteomes" id="UP000308768">
    <property type="component" value="Unassembled WGS sequence"/>
</dbReference>
<name>A0A4U0XMF5_9PEZI</name>
<reference evidence="3 4" key="1">
    <citation type="submission" date="2017-03" db="EMBL/GenBank/DDBJ databases">
        <title>Genomes of endolithic fungi from Antarctica.</title>
        <authorList>
            <person name="Coleine C."/>
            <person name="Masonjones S."/>
            <person name="Stajich J.E."/>
        </authorList>
    </citation>
    <scope>NUCLEOTIDE SEQUENCE [LARGE SCALE GENOMIC DNA]</scope>
    <source>
        <strain evidence="3 4">CCFEE 5187</strain>
    </source>
</reference>
<feature type="region of interest" description="Disordered" evidence="1">
    <location>
        <begin position="44"/>
        <end position="164"/>
    </location>
</feature>
<dbReference type="STRING" id="331657.A0A4U0XMF5"/>
<keyword evidence="2" id="KW-0812">Transmembrane</keyword>
<dbReference type="OrthoDB" id="5402307at2759"/>
<feature type="compositionally biased region" description="Basic and acidic residues" evidence="1">
    <location>
        <begin position="124"/>
        <end position="148"/>
    </location>
</feature>
<sequence>MGIGQLGQTITVFNKSGKVVSTSKHLVNVFKEAKSAYRERKAEIKAGRNADFEEKKARHALKAATIDDDDTHSRDYSRENRDAQRMMSGRRERPPVAERGYSDSFYANDKPKPYKSQPASPLRYDTDLERGAQRNELSRRHTEGDSRQLVKRKPARSASESDIDMDLAYGELPPALPVRRMDDQTELREQTTKLQQMLDEANCLRYSVTAIIENLQKNPDALAAVALTLAEISNIASKMAPGVLTAMKGSFPAVIALLASPQFMIAAGVGVGVTIIAFGGYKIIKKIRERKEAERGSPLEMDELQEINGDLSRIESWRRGIAETEASSPGTSVDGEFITPEASRQLMDAGVLRADDLKSTKSRKGKKEKKTSMPKTLRAPKSSREEKEKKKQPSGLRMLFKKSEHA</sequence>
<feature type="transmembrane region" description="Helical" evidence="2">
    <location>
        <begin position="263"/>
        <end position="281"/>
    </location>
</feature>
<gene>
    <name evidence="3" type="ORF">B0A49_03384</name>
</gene>
<proteinExistence type="predicted"/>
<keyword evidence="2" id="KW-1133">Transmembrane helix</keyword>
<keyword evidence="2" id="KW-0472">Membrane</keyword>
<dbReference type="EMBL" id="NAJN01000175">
    <property type="protein sequence ID" value="TKA77721.1"/>
    <property type="molecule type" value="Genomic_DNA"/>
</dbReference>
<feature type="region of interest" description="Disordered" evidence="1">
    <location>
        <begin position="349"/>
        <end position="406"/>
    </location>
</feature>
<evidence type="ECO:0000313" key="4">
    <source>
        <dbReference type="Proteomes" id="UP000308768"/>
    </source>
</evidence>
<feature type="compositionally biased region" description="Basic and acidic residues" evidence="1">
    <location>
        <begin position="71"/>
        <end position="96"/>
    </location>
</feature>
<organism evidence="3 4">
    <name type="scientific">Cryomyces minteri</name>
    <dbReference type="NCBI Taxonomy" id="331657"/>
    <lineage>
        <taxon>Eukaryota</taxon>
        <taxon>Fungi</taxon>
        <taxon>Dikarya</taxon>
        <taxon>Ascomycota</taxon>
        <taxon>Pezizomycotina</taxon>
        <taxon>Dothideomycetes</taxon>
        <taxon>Dothideomycetes incertae sedis</taxon>
        <taxon>Cryomyces</taxon>
    </lineage>
</organism>
<dbReference type="AlphaFoldDB" id="A0A4U0XMF5"/>
<evidence type="ECO:0000256" key="2">
    <source>
        <dbReference type="SAM" id="Phobius"/>
    </source>
</evidence>
<evidence type="ECO:0000256" key="1">
    <source>
        <dbReference type="SAM" id="MobiDB-lite"/>
    </source>
</evidence>
<feature type="compositionally biased region" description="Basic residues" evidence="1">
    <location>
        <begin position="360"/>
        <end position="369"/>
    </location>
</feature>
<accession>A0A4U0XMF5</accession>
<feature type="compositionally biased region" description="Basic and acidic residues" evidence="1">
    <location>
        <begin position="44"/>
        <end position="56"/>
    </location>
</feature>
<keyword evidence="4" id="KW-1185">Reference proteome</keyword>
<protein>
    <submittedName>
        <fullName evidence="3">Uncharacterized protein</fullName>
    </submittedName>
</protein>
<feature type="compositionally biased region" description="Basic and acidic residues" evidence="1">
    <location>
        <begin position="382"/>
        <end position="391"/>
    </location>
</feature>
<comment type="caution">
    <text evidence="3">The sequence shown here is derived from an EMBL/GenBank/DDBJ whole genome shotgun (WGS) entry which is preliminary data.</text>
</comment>
<evidence type="ECO:0000313" key="3">
    <source>
        <dbReference type="EMBL" id="TKA77721.1"/>
    </source>
</evidence>